<dbReference type="Proteomes" id="UP000232003">
    <property type="component" value="Plasmid pNFSY07"/>
</dbReference>
<dbReference type="AlphaFoldDB" id="A0A2K8T8J6"/>
<geneLocation type="plasmid" evidence="2">
    <name>pnfsy07</name>
</geneLocation>
<accession>A0A2K8T8J6</accession>
<name>A0A2K8T8J6_9NOSO</name>
<sequence length="51" mass="5775">MLTAIQPTQAFPNSYKLLNILQYKQSNCYTTYSKVAFNWQTGGLIELIGSD</sequence>
<evidence type="ECO:0000313" key="1">
    <source>
        <dbReference type="EMBL" id="AUB43970.1"/>
    </source>
</evidence>
<reference evidence="1 2" key="1">
    <citation type="submission" date="2017-11" db="EMBL/GenBank/DDBJ databases">
        <title>Complete genome of a free-living desiccation-tolerant cyanobacterium and its photosynthetic adaptation to extreme terrestrial habitat.</title>
        <authorList>
            <person name="Shang J."/>
        </authorList>
    </citation>
    <scope>NUCLEOTIDE SEQUENCE [LARGE SCALE GENOMIC DNA]</scope>
    <source>
        <strain evidence="1 2">CCNUN1</strain>
        <plasmid evidence="2">pnfsy07</plasmid>
    </source>
</reference>
<dbReference type="KEGG" id="nfl:COO91_10184"/>
<keyword evidence="1" id="KW-0614">Plasmid</keyword>
<evidence type="ECO:0000313" key="2">
    <source>
        <dbReference type="Proteomes" id="UP000232003"/>
    </source>
</evidence>
<keyword evidence="2" id="KW-1185">Reference proteome</keyword>
<dbReference type="EMBL" id="CP024792">
    <property type="protein sequence ID" value="AUB43970.1"/>
    <property type="molecule type" value="Genomic_DNA"/>
</dbReference>
<gene>
    <name evidence="1" type="ORF">COO91_10184</name>
</gene>
<protein>
    <submittedName>
        <fullName evidence="1">Uncharacterized protein</fullName>
    </submittedName>
</protein>
<proteinExistence type="predicted"/>
<organism evidence="1 2">
    <name type="scientific">Nostoc flagelliforme CCNUN1</name>
    <dbReference type="NCBI Taxonomy" id="2038116"/>
    <lineage>
        <taxon>Bacteria</taxon>
        <taxon>Bacillati</taxon>
        <taxon>Cyanobacteriota</taxon>
        <taxon>Cyanophyceae</taxon>
        <taxon>Nostocales</taxon>
        <taxon>Nostocaceae</taxon>
        <taxon>Nostoc</taxon>
    </lineage>
</organism>